<proteinExistence type="predicted"/>
<dbReference type="PANTHER" id="PTHR35910:SF6">
    <property type="entry name" value="2EXR DOMAIN-CONTAINING PROTEIN"/>
    <property type="match status" value="1"/>
</dbReference>
<dbReference type="EMBL" id="MU004319">
    <property type="protein sequence ID" value="KAF2657994.1"/>
    <property type="molecule type" value="Genomic_DNA"/>
</dbReference>
<organism evidence="2 3">
    <name type="scientific">Lophiostoma macrostomum CBS 122681</name>
    <dbReference type="NCBI Taxonomy" id="1314788"/>
    <lineage>
        <taxon>Eukaryota</taxon>
        <taxon>Fungi</taxon>
        <taxon>Dikarya</taxon>
        <taxon>Ascomycota</taxon>
        <taxon>Pezizomycotina</taxon>
        <taxon>Dothideomycetes</taxon>
        <taxon>Pleosporomycetidae</taxon>
        <taxon>Pleosporales</taxon>
        <taxon>Lophiostomataceae</taxon>
        <taxon>Lophiostoma</taxon>
    </lineage>
</organism>
<feature type="domain" description="2EXR" evidence="1">
    <location>
        <begin position="7"/>
        <end position="102"/>
    </location>
</feature>
<evidence type="ECO:0000313" key="3">
    <source>
        <dbReference type="Proteomes" id="UP000799324"/>
    </source>
</evidence>
<evidence type="ECO:0000313" key="2">
    <source>
        <dbReference type="EMBL" id="KAF2657994.1"/>
    </source>
</evidence>
<dbReference type="Proteomes" id="UP000799324">
    <property type="component" value="Unassembled WGS sequence"/>
</dbReference>
<dbReference type="AlphaFoldDB" id="A0A6A6TH96"/>
<dbReference type="InterPro" id="IPR045518">
    <property type="entry name" value="2EXR"/>
</dbReference>
<dbReference type="PANTHER" id="PTHR35910">
    <property type="entry name" value="2EXR DOMAIN-CONTAINING PROTEIN"/>
    <property type="match status" value="1"/>
</dbReference>
<gene>
    <name evidence="2" type="ORF">K491DRAFT_776735</name>
</gene>
<reference evidence="2" key="1">
    <citation type="journal article" date="2020" name="Stud. Mycol.">
        <title>101 Dothideomycetes genomes: a test case for predicting lifestyles and emergence of pathogens.</title>
        <authorList>
            <person name="Haridas S."/>
            <person name="Albert R."/>
            <person name="Binder M."/>
            <person name="Bloem J."/>
            <person name="Labutti K."/>
            <person name="Salamov A."/>
            <person name="Andreopoulos B."/>
            <person name="Baker S."/>
            <person name="Barry K."/>
            <person name="Bills G."/>
            <person name="Bluhm B."/>
            <person name="Cannon C."/>
            <person name="Castanera R."/>
            <person name="Culley D."/>
            <person name="Daum C."/>
            <person name="Ezra D."/>
            <person name="Gonzalez J."/>
            <person name="Henrissat B."/>
            <person name="Kuo A."/>
            <person name="Liang C."/>
            <person name="Lipzen A."/>
            <person name="Lutzoni F."/>
            <person name="Magnuson J."/>
            <person name="Mondo S."/>
            <person name="Nolan M."/>
            <person name="Ohm R."/>
            <person name="Pangilinan J."/>
            <person name="Park H.-J."/>
            <person name="Ramirez L."/>
            <person name="Alfaro M."/>
            <person name="Sun H."/>
            <person name="Tritt A."/>
            <person name="Yoshinaga Y."/>
            <person name="Zwiers L.-H."/>
            <person name="Turgeon B."/>
            <person name="Goodwin S."/>
            <person name="Spatafora J."/>
            <person name="Crous P."/>
            <person name="Grigoriev I."/>
        </authorList>
    </citation>
    <scope>NUCLEOTIDE SEQUENCE</scope>
    <source>
        <strain evidence="2">CBS 122681</strain>
    </source>
</reference>
<name>A0A6A6TH96_9PLEO</name>
<dbReference type="Pfam" id="PF20150">
    <property type="entry name" value="2EXR"/>
    <property type="match status" value="1"/>
</dbReference>
<evidence type="ECO:0000259" key="1">
    <source>
        <dbReference type="Pfam" id="PF20150"/>
    </source>
</evidence>
<protein>
    <recommendedName>
        <fullName evidence="1">2EXR domain-containing protein</fullName>
    </recommendedName>
</protein>
<sequence>MSVENTFTCFNALPAELRLAIWEYALSEWVFWAATTNGPKERHLESPNSEPTHMEFIGSTPYVAGISCREARRVLEQAYSKLCLKPATPITGPGTYWLDFKRTVVYLGADTHAVTILDSFDTDTLSKLEHVGVSLDRRLFSTCRKLEESCPNLQTLIVRRLEYSFRKRTNIYRPVDLGTATQFVGIAENSLHDLEGGRYQNATNIRARILRYFGGSKLKVYFLPIETTRWAIPEGQL</sequence>
<keyword evidence="3" id="KW-1185">Reference proteome</keyword>
<accession>A0A6A6TH96</accession>
<dbReference type="OrthoDB" id="3473305at2759"/>